<evidence type="ECO:0000256" key="9">
    <source>
        <dbReference type="ARBA" id="ARBA00022801"/>
    </source>
</evidence>
<dbReference type="Pfam" id="PF00078">
    <property type="entry name" value="RVT_1"/>
    <property type="match status" value="1"/>
</dbReference>
<dbReference type="PROSITE" id="PS00598">
    <property type="entry name" value="CHROMO_1"/>
    <property type="match status" value="1"/>
</dbReference>
<sequence>MRAPAAGTSFLGDVSRPSRPPSVVPSGSVTPFTQISTPSSEPRVGKGSVKSEEVRDTESASKLPALPSGLPKSPRTIPVPEELSARVASSPVALRDARPHSLVESPLPRPADNSSQTALPPGWSSRHSPPVSPLSAGPPPPSWFSSPRTGAASSTGPVAPPIATSTPWRSKVSSSESVTTNPSFSTEEVQQAAKNAVDKVHLRDLVDGKGRFKDHLRKPAEAQTIFEELSAPDETGRFRTLFEETNLFLAEDLDNDDVLDAPTQEVKDARFHVRAKILLRINYIVDGLESLVTRMLQLENENRFWKADHAYSLLGALRSSSSRGLIWDSFRVIQYRCAKAIALIHQRRALHVGTTYPDSIRSTASDFSRNVRASASKRIMIDKWLDNPDVYPNLTPEYQSVVLRRLGKTQGLDSELANKQVPFDQRFSRLPSSLLVTPVAHGASVSMAEDDILSSRSSSAGRVERDLTRAQSMALTEPPSLVKPEESVRLPSSVDTRPRFPHRTSHANPNFSVPPEADDPGRRVQFQDPPHHPKDESASNGPSKERRSSSHWFRGHSVALPESADAQAVHDAVFPPDRPQASSPRPPWRTVSPIASLRDVPPHLPPFHYEQTYQSKEAGGTKTFVYESRSAGSVARGGKVPPASNFPSHQDEGPPKGSPRESPSHSSHREGGGPPRGGPSGPGGPPGGGDGGGNGGNGNGGGTPPHGRSPSGRPPSHPPSGNSGGPPGGEPPYGGPTSSQAAPEYRPTIVIQQTAAPRETGIRLDQKISRDSIPEWNGSLNTILIYLHKMNNLARKNESVARDLGAAAPDRFTGRAERWWQLLDFDTQKMYSLNWWKLYEGIKLQFFTHKFTVSLRTQYDGQRFRQPGHEKELPMDFVDRRLLYHRHITSLPQEPDYEIAAVMHNAPPTWSTVLSLDSIRTIAALMSRVADKTDELIAFASMAPVRTTQYEQLLRLPSSKTEPRNFSSSRRAFAADGVWTGANFDHDDDVNSTPEPLAASEHTAPALSSDQSAREALALNSQPRKSSTRPPRGAGRKPPAAGYRFPRNDSVKSKKAPPGDCRVCGSPYHWDRDCPHWNEYDVSRRALLIGPEYDCDELENEEYEEAFVAYICSNLSNARLSSASRVNALRAEGEELQAKMNQQRTSKVECEDVDETPSRPLHPLSPDLPHIMERIEPDSPVHVDFLSDMLAEALSVDGSSHYDGPQKRFASTAAVADDTHVPTPHVPLQSRDPLVVPLARIRDPPAGHSTVGVSALSFTLRLGSLSHPTVDCRADSGADISLISQEYLESLPAASRPKVKQGLKMNLFQLTGGFRISGYIQTQVYIESEQGHVLKMTAECYVVPGMSAPLLLGEDFHVNYELSVTRSVAEGSAIRVGDTGYTIPASSSVKRDRPGLKVIVKAADSKFVRAKTHRRHRANRYRELLKSKRPSALAAQDVRIAPHSCRPVPIRPPLGTQSQWFVEKTVLGQSDGTFLLTTPTLVDSSHLYVPVTNPTDRPYMIREGEVLGPLHTPETYFAASDPDLFAHAQTVQTLIRGSVESRPSEESSTTKETSTEDQWGPKTAELPDWENYPSSEMEKLLDIGPEWPPEQRERLVSMLQSNQAAFAFDGRLGQNPTEVEIKLQADSKPISLPMYSASPAKREVIDKQHEAWLNLDVIEPSNSPWGAPVLIAYRNGKPRLCVDYRRLNAVTIPDEFPIPRQNEILQALSGAQVLTSLDALSGFTQLMVADSDREKTAFRTHRGLYQFKRLPFGLRNGPSAFQRVMQGVLAPYLWIFSLVYIDDIVVYSRSWDEHVEHLDKVLKAIIVSGITLSPTKCHFGYTSILLLGQKVSRLGFSTHHEKVRAVTELARPHRVSDLQTFLGMTVYFSSYIPYYSFIVSPLFELLKKDHKWSWTAECESAWRRAKDVLQSAPVLAHAMAGLPYRLYTDASDIALGACLQQVQPIKAGDLKGTRAYDRLSKAHAEDTPIPNLITKVSHKFDDTPTPGQWSSTLDETTVYVERVIAYWSRSCKPAERNYSATEREALAAKDGLVRFQPFIEGERVTLVTDHAALQWARTYENTNRRLAAWGAVFAAYLPNLDIVHRAGRVHSNVDPLSRLPREPPAHDSPISDPSVPIVTDQVKPAAVEQAAERAPARKLAATVSTIASWEDILDGSPAWGLFGVQPNDDSGLIVGGACSRNDKDTQSTIDTPICSRNLSHDEAQANPDEGEEPSLELANKQAAPVSTRFKDQRRPPVAPKTKVRKGSAAEEQVKESPDVPGVDPSTLYEHEGNPMPPAVLIELSSEYRDKFVKGYSKDAFFKTKWRKASEPGLKKFAGQCFFTDQSGLLYMRTGSDPVRLCVPRSEVFPLIARIHDTPYEAAHEGPAKLALRINSRFFWPSLRRDVKDYVMSCDVCQKTKSDHRAKAGFLRPNPVPDRPFEWISFDLITGLPPSDGFDAAFVVVDRCSKFGLFIPCKGTMNTVEFAHLFILQVIFRFGIPDHIISDRDGRWTSEFWRSVAAELNVHLCLSSSHHPQHDGQTEIVNQRLETMLRAYVQGDRQGWARWLPALAHTYNSSIHSATGYSPYFLLYGFDPKGTTDFLGGTNRYEQRPLLVSERATEFVMNMELHRQRARDALAMAQEQAARQYNEGRRPETFPAGSRVLVNPHSLELVDVKGTGKKLVQRMLGPFTVLEQVNPLVYRLAMPDTYPMNPVINIEHLRKYHEPILSSREVRRPILPDPRNSELLASEEYEVEQIVAWRRNKSRSNRLEFLVRWKGYSPIFDTWEPASHLQNAYEILREYKATHKLSR</sequence>
<evidence type="ECO:0000256" key="14">
    <source>
        <dbReference type="ARBA" id="ARBA00022932"/>
    </source>
</evidence>
<dbReference type="GO" id="GO:0004190">
    <property type="term" value="F:aspartic-type endopeptidase activity"/>
    <property type="evidence" value="ECO:0007669"/>
    <property type="project" value="UniProtKB-KW"/>
</dbReference>
<evidence type="ECO:0000256" key="6">
    <source>
        <dbReference type="ARBA" id="ARBA00022723"/>
    </source>
</evidence>
<feature type="region of interest" description="Disordered" evidence="20">
    <location>
        <begin position="2180"/>
        <end position="2261"/>
    </location>
</feature>
<keyword evidence="11" id="KW-0694">RNA-binding</keyword>
<evidence type="ECO:0000256" key="7">
    <source>
        <dbReference type="ARBA" id="ARBA00022750"/>
    </source>
</evidence>
<dbReference type="PROSITE" id="PS50013">
    <property type="entry name" value="CHROMO_2"/>
    <property type="match status" value="1"/>
</dbReference>
<dbReference type="InterPro" id="IPR041577">
    <property type="entry name" value="RT_RNaseH_2"/>
</dbReference>
<evidence type="ECO:0000256" key="12">
    <source>
        <dbReference type="ARBA" id="ARBA00022908"/>
    </source>
</evidence>
<feature type="region of interest" description="Disordered" evidence="20">
    <location>
        <begin position="451"/>
        <end position="550"/>
    </location>
</feature>
<dbReference type="Pfam" id="PF24626">
    <property type="entry name" value="SH3_Tf2-1"/>
    <property type="match status" value="1"/>
</dbReference>
<dbReference type="Gene3D" id="1.10.340.70">
    <property type="match status" value="1"/>
</dbReference>
<dbReference type="Gene3D" id="3.10.10.10">
    <property type="entry name" value="HIV Type 1 Reverse Transcriptase, subunit A, domain 1"/>
    <property type="match status" value="1"/>
</dbReference>
<keyword evidence="8" id="KW-0255">Endonuclease</keyword>
<feature type="domain" description="Chromo" evidence="21">
    <location>
        <begin position="2732"/>
        <end position="2790"/>
    </location>
</feature>
<keyword evidence="12" id="KW-0229">DNA integration</keyword>
<dbReference type="InterPro" id="IPR023780">
    <property type="entry name" value="Chromo_domain"/>
</dbReference>
<comment type="caution">
    <text evidence="23">The sequence shown here is derived from an EMBL/GenBank/DDBJ whole genome shotgun (WGS) entry which is preliminary data.</text>
</comment>
<feature type="region of interest" description="Disordered" evidence="20">
    <location>
        <begin position="1"/>
        <end position="192"/>
    </location>
</feature>
<dbReference type="CDD" id="cd00303">
    <property type="entry name" value="retropepsin_like"/>
    <property type="match status" value="1"/>
</dbReference>
<feature type="compositionally biased region" description="Low complexity" evidence="20">
    <location>
        <begin position="1029"/>
        <end position="1042"/>
    </location>
</feature>
<evidence type="ECO:0000256" key="15">
    <source>
        <dbReference type="ARBA" id="ARBA00023125"/>
    </source>
</evidence>
<feature type="region of interest" description="Disordered" evidence="20">
    <location>
        <begin position="628"/>
        <end position="742"/>
    </location>
</feature>
<dbReference type="InterPro" id="IPR056924">
    <property type="entry name" value="SH3_Tf2-1"/>
</dbReference>
<dbReference type="InterPro" id="IPR036397">
    <property type="entry name" value="RNaseH_sf"/>
</dbReference>
<dbReference type="InterPro" id="IPR001584">
    <property type="entry name" value="Integrase_cat-core"/>
</dbReference>
<keyword evidence="4" id="KW-0548">Nucleotidyltransferase</keyword>
<keyword evidence="14" id="KW-0239">DNA-directed DNA polymerase</keyword>
<feature type="region of interest" description="Disordered" evidence="20">
    <location>
        <begin position="985"/>
        <end position="1058"/>
    </location>
</feature>
<keyword evidence="13" id="KW-0695">RNA-directed DNA polymerase</keyword>
<dbReference type="Pfam" id="PF17919">
    <property type="entry name" value="RT_RNaseH_2"/>
    <property type="match status" value="1"/>
</dbReference>
<keyword evidence="5" id="KW-0540">Nuclease</keyword>
<dbReference type="InterPro" id="IPR041588">
    <property type="entry name" value="Integrase_H2C2"/>
</dbReference>
<evidence type="ECO:0000256" key="13">
    <source>
        <dbReference type="ARBA" id="ARBA00022918"/>
    </source>
</evidence>
<dbReference type="Proteomes" id="UP000298390">
    <property type="component" value="Unassembled WGS sequence"/>
</dbReference>
<feature type="compositionally biased region" description="Gly residues" evidence="20">
    <location>
        <begin position="672"/>
        <end position="704"/>
    </location>
</feature>
<dbReference type="GO" id="GO:0005634">
    <property type="term" value="C:nucleus"/>
    <property type="evidence" value="ECO:0007669"/>
    <property type="project" value="UniProtKB-SubCell"/>
</dbReference>
<evidence type="ECO:0000256" key="10">
    <source>
        <dbReference type="ARBA" id="ARBA00022842"/>
    </source>
</evidence>
<evidence type="ECO:0000256" key="18">
    <source>
        <dbReference type="ARBA" id="ARBA00023268"/>
    </source>
</evidence>
<keyword evidence="3" id="KW-0808">Transferase</keyword>
<keyword evidence="2" id="KW-0645">Protease</keyword>
<keyword evidence="17" id="KW-0539">Nucleus</keyword>
<dbReference type="GO" id="GO:0015074">
    <property type="term" value="P:DNA integration"/>
    <property type="evidence" value="ECO:0007669"/>
    <property type="project" value="UniProtKB-KW"/>
</dbReference>
<protein>
    <recommendedName>
        <fullName evidence="25">Reverse transcriptase domain-containing protein</fullName>
    </recommendedName>
</protein>
<dbReference type="GO" id="GO:0003964">
    <property type="term" value="F:RNA-directed DNA polymerase activity"/>
    <property type="evidence" value="ECO:0007669"/>
    <property type="project" value="UniProtKB-KW"/>
</dbReference>
<dbReference type="GO" id="GO:0003887">
    <property type="term" value="F:DNA-directed DNA polymerase activity"/>
    <property type="evidence" value="ECO:0007669"/>
    <property type="project" value="UniProtKB-KW"/>
</dbReference>
<dbReference type="InterPro" id="IPR041373">
    <property type="entry name" value="RT_RNaseH"/>
</dbReference>
<evidence type="ECO:0000313" key="23">
    <source>
        <dbReference type="EMBL" id="TFY54605.1"/>
    </source>
</evidence>
<organism evidence="23 24">
    <name type="scientific">Rhodofomes roseus</name>
    <dbReference type="NCBI Taxonomy" id="34475"/>
    <lineage>
        <taxon>Eukaryota</taxon>
        <taxon>Fungi</taxon>
        <taxon>Dikarya</taxon>
        <taxon>Basidiomycota</taxon>
        <taxon>Agaricomycotina</taxon>
        <taxon>Agaricomycetes</taxon>
        <taxon>Polyporales</taxon>
        <taxon>Rhodofomes</taxon>
    </lineage>
</organism>
<dbReference type="SUPFAM" id="SSF54160">
    <property type="entry name" value="Chromo domain-like"/>
    <property type="match status" value="1"/>
</dbReference>
<dbReference type="Pfam" id="PF00385">
    <property type="entry name" value="Chromo"/>
    <property type="match status" value="1"/>
</dbReference>
<feature type="compositionally biased region" description="Polar residues" evidence="20">
    <location>
        <begin position="163"/>
        <end position="192"/>
    </location>
</feature>
<dbReference type="GO" id="GO:0006508">
    <property type="term" value="P:proteolysis"/>
    <property type="evidence" value="ECO:0007669"/>
    <property type="project" value="UniProtKB-KW"/>
</dbReference>
<dbReference type="InterPro" id="IPR000477">
    <property type="entry name" value="RT_dom"/>
</dbReference>
<feature type="region of interest" description="Disordered" evidence="20">
    <location>
        <begin position="1535"/>
        <end position="1571"/>
    </location>
</feature>
<dbReference type="InterPro" id="IPR023779">
    <property type="entry name" value="Chromodomain_CS"/>
</dbReference>
<evidence type="ECO:0000256" key="17">
    <source>
        <dbReference type="ARBA" id="ARBA00023242"/>
    </source>
</evidence>
<dbReference type="InterPro" id="IPR050951">
    <property type="entry name" value="Retrovirus_Pol_polyprotein"/>
</dbReference>
<feature type="domain" description="Integrase catalytic" evidence="22">
    <location>
        <begin position="2415"/>
        <end position="2574"/>
    </location>
</feature>
<feature type="compositionally biased region" description="Polar residues" evidence="20">
    <location>
        <begin position="2186"/>
        <end position="2197"/>
    </location>
</feature>
<dbReference type="SUPFAM" id="SSF53098">
    <property type="entry name" value="Ribonuclease H-like"/>
    <property type="match status" value="1"/>
</dbReference>
<evidence type="ECO:0000256" key="5">
    <source>
        <dbReference type="ARBA" id="ARBA00022722"/>
    </source>
</evidence>
<keyword evidence="7" id="KW-0064">Aspartyl protease</keyword>
<evidence type="ECO:0000256" key="4">
    <source>
        <dbReference type="ARBA" id="ARBA00022695"/>
    </source>
</evidence>
<feature type="coiled-coil region" evidence="19">
    <location>
        <begin position="2603"/>
        <end position="2630"/>
    </location>
</feature>
<keyword evidence="18" id="KW-0511">Multifunctional enzyme</keyword>
<evidence type="ECO:0008006" key="25">
    <source>
        <dbReference type="Google" id="ProtNLM"/>
    </source>
</evidence>
<dbReference type="SMART" id="SM00298">
    <property type="entry name" value="CHROMO"/>
    <property type="match status" value="1"/>
</dbReference>
<dbReference type="CDD" id="cd01647">
    <property type="entry name" value="RT_LTR"/>
    <property type="match status" value="1"/>
</dbReference>
<dbReference type="Pfam" id="PF17921">
    <property type="entry name" value="Integrase_H2C2"/>
    <property type="match status" value="1"/>
</dbReference>
<comment type="subcellular location">
    <subcellularLocation>
        <location evidence="1">Nucleus</location>
    </subcellularLocation>
</comment>
<evidence type="ECO:0000259" key="21">
    <source>
        <dbReference type="PROSITE" id="PS50013"/>
    </source>
</evidence>
<feature type="compositionally biased region" description="Polar residues" evidence="20">
    <location>
        <begin position="30"/>
        <end position="40"/>
    </location>
</feature>
<accession>A0A4Y9XWZ7</accession>
<evidence type="ECO:0000256" key="3">
    <source>
        <dbReference type="ARBA" id="ARBA00022679"/>
    </source>
</evidence>
<dbReference type="InterPro" id="IPR012337">
    <property type="entry name" value="RNaseH-like_sf"/>
</dbReference>
<keyword evidence="19" id="KW-0175">Coiled coil</keyword>
<evidence type="ECO:0000256" key="1">
    <source>
        <dbReference type="ARBA" id="ARBA00004123"/>
    </source>
</evidence>
<proteinExistence type="predicted"/>
<dbReference type="GO" id="GO:0003723">
    <property type="term" value="F:RNA binding"/>
    <property type="evidence" value="ECO:0007669"/>
    <property type="project" value="UniProtKB-KW"/>
</dbReference>
<feature type="compositionally biased region" description="Basic and acidic residues" evidence="20">
    <location>
        <begin position="529"/>
        <end position="548"/>
    </location>
</feature>
<keyword evidence="16" id="KW-0233">DNA recombination</keyword>
<keyword evidence="10" id="KW-0460">Magnesium</keyword>
<feature type="compositionally biased region" description="Pro residues" evidence="20">
    <location>
        <begin position="130"/>
        <end position="142"/>
    </location>
</feature>
<gene>
    <name evidence="23" type="ORF">EVJ58_g8762</name>
</gene>
<dbReference type="GO" id="GO:0003677">
    <property type="term" value="F:DNA binding"/>
    <property type="evidence" value="ECO:0007669"/>
    <property type="project" value="UniProtKB-KW"/>
</dbReference>
<keyword evidence="15" id="KW-0238">DNA-binding</keyword>
<dbReference type="EMBL" id="SEKV01000680">
    <property type="protein sequence ID" value="TFY54605.1"/>
    <property type="molecule type" value="Genomic_DNA"/>
</dbReference>
<evidence type="ECO:0000259" key="22">
    <source>
        <dbReference type="PROSITE" id="PS50994"/>
    </source>
</evidence>
<evidence type="ECO:0000256" key="11">
    <source>
        <dbReference type="ARBA" id="ARBA00022884"/>
    </source>
</evidence>
<dbReference type="GO" id="GO:0006310">
    <property type="term" value="P:DNA recombination"/>
    <property type="evidence" value="ECO:0007669"/>
    <property type="project" value="UniProtKB-KW"/>
</dbReference>
<dbReference type="Pfam" id="PF17917">
    <property type="entry name" value="RT_RNaseH"/>
    <property type="match status" value="1"/>
</dbReference>
<feature type="compositionally biased region" description="Basic and acidic residues" evidence="20">
    <location>
        <begin position="2247"/>
        <end position="2257"/>
    </location>
</feature>
<dbReference type="Gene3D" id="2.40.50.40">
    <property type="match status" value="1"/>
</dbReference>
<evidence type="ECO:0000256" key="8">
    <source>
        <dbReference type="ARBA" id="ARBA00022759"/>
    </source>
</evidence>
<keyword evidence="9" id="KW-0378">Hydrolase</keyword>
<evidence type="ECO:0000256" key="20">
    <source>
        <dbReference type="SAM" id="MobiDB-lite"/>
    </source>
</evidence>
<keyword evidence="6" id="KW-0479">Metal-binding</keyword>
<dbReference type="PROSITE" id="PS50994">
    <property type="entry name" value="INTEGRASE"/>
    <property type="match status" value="1"/>
</dbReference>
<name>A0A4Y9XWZ7_9APHY</name>
<dbReference type="PANTHER" id="PTHR37984">
    <property type="entry name" value="PROTEIN CBG26694"/>
    <property type="match status" value="1"/>
</dbReference>
<dbReference type="PANTHER" id="PTHR37984:SF5">
    <property type="entry name" value="PROTEIN NYNRIN-LIKE"/>
    <property type="match status" value="1"/>
</dbReference>
<feature type="compositionally biased region" description="Basic and acidic residues" evidence="20">
    <location>
        <begin position="49"/>
        <end position="59"/>
    </location>
</feature>
<evidence type="ECO:0000256" key="2">
    <source>
        <dbReference type="ARBA" id="ARBA00022670"/>
    </source>
</evidence>
<dbReference type="Gene3D" id="3.30.70.270">
    <property type="match status" value="2"/>
</dbReference>
<dbReference type="GO" id="GO:0006338">
    <property type="term" value="P:chromatin remodeling"/>
    <property type="evidence" value="ECO:0007669"/>
    <property type="project" value="UniProtKB-ARBA"/>
</dbReference>
<dbReference type="GO" id="GO:0004519">
    <property type="term" value="F:endonuclease activity"/>
    <property type="evidence" value="ECO:0007669"/>
    <property type="project" value="UniProtKB-KW"/>
</dbReference>
<dbReference type="SUPFAM" id="SSF56672">
    <property type="entry name" value="DNA/RNA polymerases"/>
    <property type="match status" value="1"/>
</dbReference>
<evidence type="ECO:0000313" key="24">
    <source>
        <dbReference type="Proteomes" id="UP000298390"/>
    </source>
</evidence>
<dbReference type="GO" id="GO:0046872">
    <property type="term" value="F:metal ion binding"/>
    <property type="evidence" value="ECO:0007669"/>
    <property type="project" value="UniProtKB-KW"/>
</dbReference>
<dbReference type="InterPro" id="IPR043128">
    <property type="entry name" value="Rev_trsase/Diguanyl_cyclase"/>
</dbReference>
<reference evidence="23 24" key="1">
    <citation type="submission" date="2019-01" db="EMBL/GenBank/DDBJ databases">
        <title>Genome sequencing of the rare red list fungi Fomitopsis rosea.</title>
        <authorList>
            <person name="Buettner E."/>
            <person name="Kellner H."/>
        </authorList>
    </citation>
    <scope>NUCLEOTIDE SEQUENCE [LARGE SCALE GENOMIC DNA]</scope>
    <source>
        <strain evidence="23 24">DSM 105464</strain>
    </source>
</reference>
<evidence type="ECO:0000256" key="19">
    <source>
        <dbReference type="SAM" id="Coils"/>
    </source>
</evidence>
<dbReference type="InterPro" id="IPR016197">
    <property type="entry name" value="Chromo-like_dom_sf"/>
</dbReference>
<dbReference type="CDD" id="cd00024">
    <property type="entry name" value="CD_CSD"/>
    <property type="match status" value="1"/>
</dbReference>
<dbReference type="Gene3D" id="3.30.420.10">
    <property type="entry name" value="Ribonuclease H-like superfamily/Ribonuclease H"/>
    <property type="match status" value="1"/>
</dbReference>
<dbReference type="STRING" id="34475.A0A4Y9XWZ7"/>
<dbReference type="InterPro" id="IPR000953">
    <property type="entry name" value="Chromo/chromo_shadow_dom"/>
</dbReference>
<feature type="compositionally biased region" description="Polar residues" evidence="20">
    <location>
        <begin position="143"/>
        <end position="156"/>
    </location>
</feature>
<dbReference type="InterPro" id="IPR043502">
    <property type="entry name" value="DNA/RNA_pol_sf"/>
</dbReference>
<feature type="compositionally biased region" description="Basic and acidic residues" evidence="20">
    <location>
        <begin position="649"/>
        <end position="671"/>
    </location>
</feature>
<dbReference type="FunFam" id="3.30.70.270:FF:000020">
    <property type="entry name" value="Transposon Tf2-6 polyprotein-like Protein"/>
    <property type="match status" value="1"/>
</dbReference>
<evidence type="ECO:0000256" key="16">
    <source>
        <dbReference type="ARBA" id="ARBA00023172"/>
    </source>
</evidence>
<feature type="region of interest" description="Disordered" evidence="20">
    <location>
        <begin position="1141"/>
        <end position="1166"/>
    </location>
</feature>
<dbReference type="CDD" id="cd09274">
    <property type="entry name" value="RNase_HI_RT_Ty3"/>
    <property type="match status" value="1"/>
</dbReference>